<name>A0A0B5J0T8_9VIRU</name>
<feature type="transmembrane region" description="Helical" evidence="2">
    <location>
        <begin position="53"/>
        <end position="73"/>
    </location>
</feature>
<evidence type="ECO:0000256" key="1">
    <source>
        <dbReference type="SAM" id="MobiDB-lite"/>
    </source>
</evidence>
<dbReference type="RefSeq" id="YP_009119319.1">
    <property type="nucleotide sequence ID" value="NC_026440.1"/>
</dbReference>
<sequence>MHGLNAPDQSLIFLKFFKFFDLSNRAMPFLPRALVERCMRGLSCKKHTRPPAIHRHCLLFGVGVICLVALFVVGKASDSLSQRYNIVANLGPRRQQYESRQKKQKATGQKKEQT</sequence>
<evidence type="ECO:0008006" key="5">
    <source>
        <dbReference type="Google" id="ProtNLM"/>
    </source>
</evidence>
<reference evidence="3 4" key="1">
    <citation type="journal article" date="2015" name="Parasitol. Res.">
        <title>Viruses in close associations with free-living amoebae.</title>
        <authorList>
            <person name="Scheid P."/>
        </authorList>
    </citation>
    <scope>NUCLEOTIDE SEQUENCE [LARGE SCALE GENOMIC DNA]</scope>
    <source>
        <strain evidence="3">KlaHel</strain>
    </source>
</reference>
<proteinExistence type="predicted"/>
<evidence type="ECO:0000313" key="3">
    <source>
        <dbReference type="EMBL" id="AJF97084.1"/>
    </source>
</evidence>
<keyword evidence="2" id="KW-0812">Transmembrane</keyword>
<dbReference type="EMBL" id="KP136319">
    <property type="protein sequence ID" value="AJF97084.1"/>
    <property type="molecule type" value="Genomic_DNA"/>
</dbReference>
<evidence type="ECO:0000256" key="2">
    <source>
        <dbReference type="SAM" id="Phobius"/>
    </source>
</evidence>
<organism evidence="3 4">
    <name type="scientific">Pandoravirus inopinatum</name>
    <dbReference type="NCBI Taxonomy" id="1605721"/>
    <lineage>
        <taxon>Viruses</taxon>
        <taxon>Pandoravirus</taxon>
    </lineage>
</organism>
<accession>A0A0B5J0T8</accession>
<dbReference type="KEGG" id="vg:23462001"/>
<feature type="region of interest" description="Disordered" evidence="1">
    <location>
        <begin position="94"/>
        <end position="114"/>
    </location>
</feature>
<protein>
    <recommendedName>
        <fullName evidence="5">Transmembrane protein</fullName>
    </recommendedName>
</protein>
<dbReference type="Proteomes" id="UP000202511">
    <property type="component" value="Segment"/>
</dbReference>
<keyword evidence="2" id="KW-1133">Transmembrane helix</keyword>
<dbReference type="GeneID" id="23462001"/>
<evidence type="ECO:0000313" key="4">
    <source>
        <dbReference type="Proteomes" id="UP000202511"/>
    </source>
</evidence>
<keyword evidence="2" id="KW-0472">Membrane</keyword>